<dbReference type="EMBL" id="RZIJ01000021">
    <property type="protein sequence ID" value="RUQ66356.1"/>
    <property type="molecule type" value="Genomic_DNA"/>
</dbReference>
<keyword evidence="1" id="KW-1133">Transmembrane helix</keyword>
<sequence>MVRTPIAETTLTGLRPTGVAGSRVLDSWEQIDSYLRSAQAGDVADLFAEPVMQPGGRITWFANDGASARRFADLPPDQQKALREALRDRMTRLEIETARLLGSTNPTARLIGETLQRAQQVPGPVEDVLFSVDGQPVIINWSTEPEGAPPPRDPLKEFVRRAEAAKSLAPKLPPVPQPIPEAPVVSPPLNTVAPAVERIVVVKTFPWWSLLWLLFALLAAAIFYVLMIGCGLWPGGRGLDYCPVPPVAAVPVPDTEALRTDALRAELAALEQRLDQAPRCAPPTQRAESTEFERRIAASGAAEGELTITLIWNTPSDLDLHVHCPTAGRISFNNRTACGGTLDVDANSGRPHPEGKPVENVFFPAGAAEAGVYRIEVHNYKHRGTDADRFQVRVKKGTEVTVRDGEVAPDGIAHVIDVQLP</sequence>
<name>A0A3S1CEM9_9PROT</name>
<protein>
    <recommendedName>
        <fullName evidence="4">DUF2135 domain-containing protein</fullName>
    </recommendedName>
</protein>
<evidence type="ECO:0000256" key="1">
    <source>
        <dbReference type="SAM" id="Phobius"/>
    </source>
</evidence>
<dbReference type="OrthoDB" id="1090891at2"/>
<keyword evidence="1" id="KW-0472">Membrane</keyword>
<comment type="caution">
    <text evidence="2">The sequence shown here is derived from an EMBL/GenBank/DDBJ whole genome shotgun (WGS) entry which is preliminary data.</text>
</comment>
<evidence type="ECO:0000313" key="2">
    <source>
        <dbReference type="EMBL" id="RUQ66356.1"/>
    </source>
</evidence>
<dbReference type="RefSeq" id="WP_127002221.1">
    <property type="nucleotide sequence ID" value="NZ_RZIJ01000021.1"/>
</dbReference>
<accession>A0A3S1CEM9</accession>
<evidence type="ECO:0008006" key="4">
    <source>
        <dbReference type="Google" id="ProtNLM"/>
    </source>
</evidence>
<reference evidence="2 3" key="1">
    <citation type="submission" date="2018-12" db="EMBL/GenBank/DDBJ databases">
        <authorList>
            <person name="Yang Y."/>
        </authorList>
    </citation>
    <scope>NUCLEOTIDE SEQUENCE [LARGE SCALE GENOMIC DNA]</scope>
    <source>
        <strain evidence="2 3">GSF71</strain>
    </source>
</reference>
<evidence type="ECO:0000313" key="3">
    <source>
        <dbReference type="Proteomes" id="UP000280346"/>
    </source>
</evidence>
<organism evidence="2 3">
    <name type="scientific">Azospirillum doebereinerae</name>
    <dbReference type="NCBI Taxonomy" id="92933"/>
    <lineage>
        <taxon>Bacteria</taxon>
        <taxon>Pseudomonadati</taxon>
        <taxon>Pseudomonadota</taxon>
        <taxon>Alphaproteobacteria</taxon>
        <taxon>Rhodospirillales</taxon>
        <taxon>Azospirillaceae</taxon>
        <taxon>Azospirillum</taxon>
    </lineage>
</organism>
<feature type="transmembrane region" description="Helical" evidence="1">
    <location>
        <begin position="207"/>
        <end position="227"/>
    </location>
</feature>
<keyword evidence="3" id="KW-1185">Reference proteome</keyword>
<gene>
    <name evidence="2" type="ORF">EJ913_22845</name>
</gene>
<keyword evidence="1" id="KW-0812">Transmembrane</keyword>
<proteinExistence type="predicted"/>
<dbReference type="Proteomes" id="UP000280346">
    <property type="component" value="Unassembled WGS sequence"/>
</dbReference>
<dbReference type="AlphaFoldDB" id="A0A3S1CEM9"/>